<protein>
    <submittedName>
        <fullName evidence="4">Uncharacterized protein</fullName>
    </submittedName>
</protein>
<dbReference type="AlphaFoldDB" id="A0A8C6VH66"/>
<keyword evidence="3" id="KW-0812">Transmembrane</keyword>
<dbReference type="Ensembl" id="ENSNNAT00000006117.1">
    <property type="protein sequence ID" value="ENSNNAP00000005852.1"/>
    <property type="gene ID" value="ENSNNAG00000003928.1"/>
</dbReference>
<dbReference type="InterPro" id="IPR004156">
    <property type="entry name" value="OATP"/>
</dbReference>
<evidence type="ECO:0000313" key="4">
    <source>
        <dbReference type="Ensembl" id="ENSNNAP00000005852.1"/>
    </source>
</evidence>
<evidence type="ECO:0000256" key="2">
    <source>
        <dbReference type="ARBA" id="ARBA00023157"/>
    </source>
</evidence>
<dbReference type="GO" id="GO:0043252">
    <property type="term" value="P:sodium-independent organic anion transport"/>
    <property type="evidence" value="ECO:0007669"/>
    <property type="project" value="TreeGrafter"/>
</dbReference>
<keyword evidence="2" id="KW-1015">Disulfide bond</keyword>
<dbReference type="GO" id="GO:0016323">
    <property type="term" value="C:basolateral plasma membrane"/>
    <property type="evidence" value="ECO:0007669"/>
    <property type="project" value="TreeGrafter"/>
</dbReference>
<dbReference type="OrthoDB" id="5062115at2759"/>
<dbReference type="GO" id="GO:0015347">
    <property type="term" value="F:sodium-independent organic anion transmembrane transporter activity"/>
    <property type="evidence" value="ECO:0007669"/>
    <property type="project" value="TreeGrafter"/>
</dbReference>
<keyword evidence="5" id="KW-1185">Reference proteome</keyword>
<keyword evidence="3" id="KW-0472">Membrane</keyword>
<feature type="transmembrane region" description="Helical" evidence="3">
    <location>
        <begin position="219"/>
        <end position="239"/>
    </location>
</feature>
<dbReference type="PANTHER" id="PTHR11388">
    <property type="entry name" value="ORGANIC ANION TRANSPORTER"/>
    <property type="match status" value="1"/>
</dbReference>
<evidence type="ECO:0000256" key="1">
    <source>
        <dbReference type="ARBA" id="ARBA00004141"/>
    </source>
</evidence>
<reference evidence="4" key="1">
    <citation type="submission" date="2025-08" db="UniProtKB">
        <authorList>
            <consortium name="Ensembl"/>
        </authorList>
    </citation>
    <scope>IDENTIFICATION</scope>
</reference>
<dbReference type="OMA" id="TEWIGAW"/>
<keyword evidence="3" id="KW-1133">Transmembrane helix</keyword>
<evidence type="ECO:0000313" key="5">
    <source>
        <dbReference type="Proteomes" id="UP000694559"/>
    </source>
</evidence>
<feature type="transmembrane region" description="Helical" evidence="3">
    <location>
        <begin position="121"/>
        <end position="141"/>
    </location>
</feature>
<sequence>MLLLCQNHYLKSTITQIERRFDIPSSLVGLIDGSFEIGMFYTHSPYFANKPKLIGAGCIIMSLGTFLTPPHVPCTYLHPQRATWGLLGGAGWDLGDLGGLSQTPASPSSPPLVLFLQHTPVAILGPILGFLLGSLCAKLYVDIGFIDMGTIAITHKDPHWVGAWSLGYLIAGMVSNLAANPFWFLSKHLPRPEIQKDSAEQSRFIFLPSLKSLLGNPVYFLYLCSSIIQFNSLIGMVTYKPKYIEQQFGQSSSKTNFIIGMVKILVAGNEADATLFGV</sequence>
<feature type="transmembrane region" description="Helical" evidence="3">
    <location>
        <begin position="161"/>
        <end position="183"/>
    </location>
</feature>
<proteinExistence type="predicted"/>
<reference evidence="4" key="2">
    <citation type="submission" date="2025-09" db="UniProtKB">
        <authorList>
            <consortium name="Ensembl"/>
        </authorList>
    </citation>
    <scope>IDENTIFICATION</scope>
</reference>
<dbReference type="Proteomes" id="UP000694559">
    <property type="component" value="Unplaced"/>
</dbReference>
<dbReference type="Gene3D" id="1.20.1250.20">
    <property type="entry name" value="MFS general substrate transporter like domains"/>
    <property type="match status" value="1"/>
</dbReference>
<organism evidence="4 5">
    <name type="scientific">Naja naja</name>
    <name type="common">Indian cobra</name>
    <dbReference type="NCBI Taxonomy" id="35670"/>
    <lineage>
        <taxon>Eukaryota</taxon>
        <taxon>Metazoa</taxon>
        <taxon>Chordata</taxon>
        <taxon>Craniata</taxon>
        <taxon>Vertebrata</taxon>
        <taxon>Euteleostomi</taxon>
        <taxon>Lepidosauria</taxon>
        <taxon>Squamata</taxon>
        <taxon>Bifurcata</taxon>
        <taxon>Unidentata</taxon>
        <taxon>Episquamata</taxon>
        <taxon>Toxicofera</taxon>
        <taxon>Serpentes</taxon>
        <taxon>Colubroidea</taxon>
        <taxon>Elapidae</taxon>
        <taxon>Elapinae</taxon>
        <taxon>Naja</taxon>
    </lineage>
</organism>
<accession>A0A8C6VH66</accession>
<evidence type="ECO:0000256" key="3">
    <source>
        <dbReference type="SAM" id="Phobius"/>
    </source>
</evidence>
<name>A0A8C6VH66_NAJNA</name>
<dbReference type="Pfam" id="PF03137">
    <property type="entry name" value="OATP"/>
    <property type="match status" value="2"/>
</dbReference>
<dbReference type="PANTHER" id="PTHR11388:SF99">
    <property type="entry name" value="SOLUTE CARRIER ORGANIC ANION TRANSPORTER FAMILY MEMBER 1C1"/>
    <property type="match status" value="1"/>
</dbReference>
<dbReference type="SUPFAM" id="SSF103473">
    <property type="entry name" value="MFS general substrate transporter"/>
    <property type="match status" value="1"/>
</dbReference>
<dbReference type="InterPro" id="IPR036259">
    <property type="entry name" value="MFS_trans_sf"/>
</dbReference>
<dbReference type="GeneTree" id="ENSGT01150000286901"/>
<comment type="subcellular location">
    <subcellularLocation>
        <location evidence="1">Membrane</location>
        <topology evidence="1">Multi-pass membrane protein</topology>
    </subcellularLocation>
</comment>